<dbReference type="PANTHER" id="PTHR22912:SF217">
    <property type="entry name" value="DIHYDROLIPOYL DEHYDROGENASE"/>
    <property type="match status" value="1"/>
</dbReference>
<dbReference type="InterPro" id="IPR001100">
    <property type="entry name" value="Pyr_nuc-diS_OxRdtase"/>
</dbReference>
<dbReference type="PRINTS" id="PR00411">
    <property type="entry name" value="PNDRDTASEI"/>
</dbReference>
<feature type="domain" description="FAD/NAD(P)-binding" evidence="15">
    <location>
        <begin position="5"/>
        <end position="332"/>
    </location>
</feature>
<evidence type="ECO:0000256" key="3">
    <source>
        <dbReference type="ARBA" id="ARBA00012608"/>
    </source>
</evidence>
<evidence type="ECO:0000256" key="4">
    <source>
        <dbReference type="ARBA" id="ARBA00016961"/>
    </source>
</evidence>
<dbReference type="PROSITE" id="PS00076">
    <property type="entry name" value="PYRIDINE_REDOX_1"/>
    <property type="match status" value="1"/>
</dbReference>
<dbReference type="EC" id="1.8.1.4" evidence="3 13"/>
<dbReference type="Pfam" id="PF02852">
    <property type="entry name" value="Pyr_redox_dim"/>
    <property type="match status" value="1"/>
</dbReference>
<evidence type="ECO:0000256" key="8">
    <source>
        <dbReference type="ARBA" id="ARBA00023002"/>
    </source>
</evidence>
<dbReference type="PRINTS" id="PR00368">
    <property type="entry name" value="FADPNR"/>
</dbReference>
<evidence type="ECO:0000256" key="7">
    <source>
        <dbReference type="ARBA" id="ARBA00022827"/>
    </source>
</evidence>
<dbReference type="InterPro" id="IPR036188">
    <property type="entry name" value="FAD/NAD-bd_sf"/>
</dbReference>
<evidence type="ECO:0000256" key="5">
    <source>
        <dbReference type="ARBA" id="ARBA00022490"/>
    </source>
</evidence>
<evidence type="ECO:0000259" key="14">
    <source>
        <dbReference type="Pfam" id="PF02852"/>
    </source>
</evidence>
<dbReference type="Proteomes" id="UP001595882">
    <property type="component" value="Unassembled WGS sequence"/>
</dbReference>
<protein>
    <recommendedName>
        <fullName evidence="4 13">Dihydrolipoyl dehydrogenase</fullName>
        <ecNumber evidence="3 13">1.8.1.4</ecNumber>
    </recommendedName>
</protein>
<comment type="subcellular location">
    <subcellularLocation>
        <location evidence="1">Cytoplasm</location>
    </subcellularLocation>
</comment>
<dbReference type="SUPFAM" id="SSF51905">
    <property type="entry name" value="FAD/NAD(P)-binding domain"/>
    <property type="match status" value="1"/>
</dbReference>
<dbReference type="InterPro" id="IPR006258">
    <property type="entry name" value="Lipoamide_DH"/>
</dbReference>
<evidence type="ECO:0000256" key="12">
    <source>
        <dbReference type="ARBA" id="ARBA00049187"/>
    </source>
</evidence>
<evidence type="ECO:0000256" key="13">
    <source>
        <dbReference type="RuleBase" id="RU003692"/>
    </source>
</evidence>
<sequence>MALEYDVVVLGGGTGGYVAAVRAAQNGLKTAIVEKDKLGGTCLHKGCIPTKALLKSAEIFEIIQKAQSFGIEVEEPTFHIEKAMERKDKIVSTLHQGVKGLVANAKVDIYDGFGRILGPSIFSPMAGSISVEYEDDRENDILVPKNVIIATGSSPKTLPGITIDGELVITSDHALSMNKLPSSIVILGGGVIGIEWASFYQSVGVDVTLIEASDQILPNMDKDIAKEMSKYLVRKGVKLHTGTSVIPSSLSTVNGIAIKSETDDMTFEADQLLVAIGRKANISNIGVENTDIQLANDFIDVNPYFQSKESHIYAIGDVNGGKQLAHAATYEADIAVAHIVGNTPVLLNPTDIPSCVYGEMEIASLGLTETEAKEQYGKVKVTKTSMQAIGKAHVNGNIDGFAKIVIDQNTDDLLGFHLIGKGVTEIIGQVSLAKYFDGSGLEISESINPHPSISEIISEVALAAEGRKIHG</sequence>
<keyword evidence="9 13" id="KW-0520">NAD</keyword>
<keyword evidence="7 13" id="KW-0274">FAD</keyword>
<dbReference type="InterPro" id="IPR004099">
    <property type="entry name" value="Pyr_nucl-diS_OxRdtase_dimer"/>
</dbReference>
<evidence type="ECO:0000256" key="11">
    <source>
        <dbReference type="ARBA" id="ARBA00023284"/>
    </source>
</evidence>
<evidence type="ECO:0000256" key="6">
    <source>
        <dbReference type="ARBA" id="ARBA00022630"/>
    </source>
</evidence>
<keyword evidence="5" id="KW-0963">Cytoplasm</keyword>
<dbReference type="InterPro" id="IPR012999">
    <property type="entry name" value="Pyr_OxRdtase_I_AS"/>
</dbReference>
<name>A0ABV8WXT9_9BACI</name>
<keyword evidence="11 13" id="KW-0676">Redox-active center</keyword>
<dbReference type="NCBIfam" id="TIGR01350">
    <property type="entry name" value="lipoamide_DH"/>
    <property type="match status" value="1"/>
</dbReference>
<dbReference type="Gene3D" id="3.50.50.60">
    <property type="entry name" value="FAD/NAD(P)-binding domain"/>
    <property type="match status" value="2"/>
</dbReference>
<gene>
    <name evidence="16" type="primary">lpdA</name>
    <name evidence="16" type="ORF">ACFOY7_14465</name>
</gene>
<dbReference type="Pfam" id="PF07992">
    <property type="entry name" value="Pyr_redox_2"/>
    <property type="match status" value="1"/>
</dbReference>
<evidence type="ECO:0000313" key="16">
    <source>
        <dbReference type="EMBL" id="MFC4404269.1"/>
    </source>
</evidence>
<comment type="similarity">
    <text evidence="2 13">Belongs to the class-I pyridine nucleotide-disulfide oxidoreductase family.</text>
</comment>
<dbReference type="InterPro" id="IPR016156">
    <property type="entry name" value="FAD/NAD-linked_Rdtase_dimer_sf"/>
</dbReference>
<keyword evidence="6 13" id="KW-0285">Flavoprotein</keyword>
<evidence type="ECO:0000259" key="15">
    <source>
        <dbReference type="Pfam" id="PF07992"/>
    </source>
</evidence>
<proteinExistence type="inferred from homology"/>
<dbReference type="InterPro" id="IPR050151">
    <property type="entry name" value="Class-I_Pyr_Nuc-Dis_Oxidored"/>
</dbReference>
<comment type="miscellaneous">
    <text evidence="13">The active site is a redox-active disulfide bond.</text>
</comment>
<comment type="cofactor">
    <cofactor evidence="13">
        <name>FAD</name>
        <dbReference type="ChEBI" id="CHEBI:57692"/>
    </cofactor>
    <text evidence="13">Binds 1 FAD per subunit.</text>
</comment>
<dbReference type="PIRSF" id="PIRSF000350">
    <property type="entry name" value="Mercury_reductase_MerA"/>
    <property type="match status" value="1"/>
</dbReference>
<evidence type="ECO:0000256" key="10">
    <source>
        <dbReference type="ARBA" id="ARBA00023157"/>
    </source>
</evidence>
<dbReference type="GO" id="GO:0004148">
    <property type="term" value="F:dihydrolipoyl dehydrogenase (NADH) activity"/>
    <property type="evidence" value="ECO:0007669"/>
    <property type="project" value="UniProtKB-EC"/>
</dbReference>
<reference evidence="17" key="1">
    <citation type="journal article" date="2019" name="Int. J. Syst. Evol. Microbiol.">
        <title>The Global Catalogue of Microorganisms (GCM) 10K type strain sequencing project: providing services to taxonomists for standard genome sequencing and annotation.</title>
        <authorList>
            <consortium name="The Broad Institute Genomics Platform"/>
            <consortium name="The Broad Institute Genome Sequencing Center for Infectious Disease"/>
            <person name="Wu L."/>
            <person name="Ma J."/>
        </authorList>
    </citation>
    <scope>NUCLEOTIDE SEQUENCE [LARGE SCALE GENOMIC DNA]</scope>
    <source>
        <strain evidence="17">CCUG 37865</strain>
    </source>
</reference>
<evidence type="ECO:0000313" key="17">
    <source>
        <dbReference type="Proteomes" id="UP001595882"/>
    </source>
</evidence>
<dbReference type="PANTHER" id="PTHR22912">
    <property type="entry name" value="DISULFIDE OXIDOREDUCTASE"/>
    <property type="match status" value="1"/>
</dbReference>
<dbReference type="EMBL" id="JBHSDT010000008">
    <property type="protein sequence ID" value="MFC4404269.1"/>
    <property type="molecule type" value="Genomic_DNA"/>
</dbReference>
<dbReference type="RefSeq" id="WP_390252806.1">
    <property type="nucleotide sequence ID" value="NZ_JBHSDT010000008.1"/>
</dbReference>
<feature type="domain" description="Pyridine nucleotide-disulphide oxidoreductase dimerisation" evidence="14">
    <location>
        <begin position="352"/>
        <end position="459"/>
    </location>
</feature>
<keyword evidence="8 13" id="KW-0560">Oxidoreductase</keyword>
<evidence type="ECO:0000256" key="9">
    <source>
        <dbReference type="ARBA" id="ARBA00023027"/>
    </source>
</evidence>
<dbReference type="SUPFAM" id="SSF55424">
    <property type="entry name" value="FAD/NAD-linked reductases, dimerisation (C-terminal) domain"/>
    <property type="match status" value="1"/>
</dbReference>
<comment type="catalytic activity">
    <reaction evidence="12 13">
        <text>N(6)-[(R)-dihydrolipoyl]-L-lysyl-[protein] + NAD(+) = N(6)-[(R)-lipoyl]-L-lysyl-[protein] + NADH + H(+)</text>
        <dbReference type="Rhea" id="RHEA:15045"/>
        <dbReference type="Rhea" id="RHEA-COMP:10474"/>
        <dbReference type="Rhea" id="RHEA-COMP:10475"/>
        <dbReference type="ChEBI" id="CHEBI:15378"/>
        <dbReference type="ChEBI" id="CHEBI:57540"/>
        <dbReference type="ChEBI" id="CHEBI:57945"/>
        <dbReference type="ChEBI" id="CHEBI:83099"/>
        <dbReference type="ChEBI" id="CHEBI:83100"/>
        <dbReference type="EC" id="1.8.1.4"/>
    </reaction>
</comment>
<accession>A0ABV8WXT9</accession>
<organism evidence="16 17">
    <name type="scientific">Gracilibacillus xinjiangensis</name>
    <dbReference type="NCBI Taxonomy" id="1193282"/>
    <lineage>
        <taxon>Bacteria</taxon>
        <taxon>Bacillati</taxon>
        <taxon>Bacillota</taxon>
        <taxon>Bacilli</taxon>
        <taxon>Bacillales</taxon>
        <taxon>Bacillaceae</taxon>
        <taxon>Gracilibacillus</taxon>
    </lineage>
</organism>
<keyword evidence="10" id="KW-1015">Disulfide bond</keyword>
<keyword evidence="17" id="KW-1185">Reference proteome</keyword>
<evidence type="ECO:0000256" key="1">
    <source>
        <dbReference type="ARBA" id="ARBA00004496"/>
    </source>
</evidence>
<dbReference type="Gene3D" id="3.30.390.30">
    <property type="match status" value="1"/>
</dbReference>
<comment type="caution">
    <text evidence="16">The sequence shown here is derived from an EMBL/GenBank/DDBJ whole genome shotgun (WGS) entry which is preliminary data.</text>
</comment>
<dbReference type="InterPro" id="IPR023753">
    <property type="entry name" value="FAD/NAD-binding_dom"/>
</dbReference>
<evidence type="ECO:0000256" key="2">
    <source>
        <dbReference type="ARBA" id="ARBA00007532"/>
    </source>
</evidence>